<feature type="compositionally biased region" description="Basic and acidic residues" evidence="1">
    <location>
        <begin position="23"/>
        <end position="44"/>
    </location>
</feature>
<feature type="region of interest" description="Disordered" evidence="1">
    <location>
        <begin position="1"/>
        <end position="44"/>
    </location>
</feature>
<dbReference type="RefSeq" id="XP_009049660.1">
    <property type="nucleotide sequence ID" value="XM_009051412.1"/>
</dbReference>
<organism evidence="2 3">
    <name type="scientific">Lottia gigantea</name>
    <name type="common">Giant owl limpet</name>
    <dbReference type="NCBI Taxonomy" id="225164"/>
    <lineage>
        <taxon>Eukaryota</taxon>
        <taxon>Metazoa</taxon>
        <taxon>Spiralia</taxon>
        <taxon>Lophotrochozoa</taxon>
        <taxon>Mollusca</taxon>
        <taxon>Gastropoda</taxon>
        <taxon>Patellogastropoda</taxon>
        <taxon>Lottioidea</taxon>
        <taxon>Lottiidae</taxon>
        <taxon>Lottia</taxon>
    </lineage>
</organism>
<evidence type="ECO:0000313" key="2">
    <source>
        <dbReference type="EMBL" id="ESO99629.1"/>
    </source>
</evidence>
<dbReference type="AlphaFoldDB" id="V4CCK3"/>
<evidence type="ECO:0000313" key="3">
    <source>
        <dbReference type="Proteomes" id="UP000030746"/>
    </source>
</evidence>
<reference evidence="2 3" key="1">
    <citation type="journal article" date="2013" name="Nature">
        <title>Insights into bilaterian evolution from three spiralian genomes.</title>
        <authorList>
            <person name="Simakov O."/>
            <person name="Marletaz F."/>
            <person name="Cho S.J."/>
            <person name="Edsinger-Gonzales E."/>
            <person name="Havlak P."/>
            <person name="Hellsten U."/>
            <person name="Kuo D.H."/>
            <person name="Larsson T."/>
            <person name="Lv J."/>
            <person name="Arendt D."/>
            <person name="Savage R."/>
            <person name="Osoegawa K."/>
            <person name="de Jong P."/>
            <person name="Grimwood J."/>
            <person name="Chapman J.A."/>
            <person name="Shapiro H."/>
            <person name="Aerts A."/>
            <person name="Otillar R.P."/>
            <person name="Terry A.Y."/>
            <person name="Boore J.L."/>
            <person name="Grigoriev I.V."/>
            <person name="Lindberg D.R."/>
            <person name="Seaver E.C."/>
            <person name="Weisblat D.A."/>
            <person name="Putnam N.H."/>
            <person name="Rokhsar D.S."/>
        </authorList>
    </citation>
    <scope>NUCLEOTIDE SEQUENCE [LARGE SCALE GENOMIC DNA]</scope>
</reference>
<protein>
    <submittedName>
        <fullName evidence="2">Uncharacterized protein</fullName>
    </submittedName>
</protein>
<proteinExistence type="predicted"/>
<name>V4CCK3_LOTGI</name>
<dbReference type="HOGENOM" id="CLU_155454_0_0_1"/>
<feature type="region of interest" description="Disordered" evidence="1">
    <location>
        <begin position="73"/>
        <end position="95"/>
    </location>
</feature>
<dbReference type="GeneID" id="20242453"/>
<evidence type="ECO:0000256" key="1">
    <source>
        <dbReference type="SAM" id="MobiDB-lite"/>
    </source>
</evidence>
<dbReference type="Proteomes" id="UP000030746">
    <property type="component" value="Unassembled WGS sequence"/>
</dbReference>
<dbReference type="EMBL" id="KB200983">
    <property type="protein sequence ID" value="ESO99629.1"/>
    <property type="molecule type" value="Genomic_DNA"/>
</dbReference>
<feature type="compositionally biased region" description="Basic residues" evidence="1">
    <location>
        <begin position="1"/>
        <end position="14"/>
    </location>
</feature>
<gene>
    <name evidence="2" type="ORF">LOTGIDRAFT_173638</name>
</gene>
<keyword evidence="3" id="KW-1185">Reference proteome</keyword>
<dbReference type="KEGG" id="lgi:LOTGIDRAFT_173638"/>
<accession>V4CCK3</accession>
<sequence>MSKRYRYQKNKFIKRSSNTDESGMLKENQDDHNSDDKFEETNEKIRSTPRVIRYQQYENNRVEVEAAMNAEIESESTWDEQAPGTQQVNKDDEHEENIQIENLKKKREPLNFEYDIGSDL</sequence>
<dbReference type="CTD" id="20242453"/>